<gene>
    <name evidence="1" type="ORF">SAMN05892877_1462</name>
</gene>
<protein>
    <submittedName>
        <fullName evidence="1">Uncharacterized protein</fullName>
    </submittedName>
</protein>
<dbReference type="Proteomes" id="UP000219167">
    <property type="component" value="Unassembled WGS sequence"/>
</dbReference>
<evidence type="ECO:0000313" key="2">
    <source>
        <dbReference type="Proteomes" id="UP000219167"/>
    </source>
</evidence>
<reference evidence="1 2" key="1">
    <citation type="submission" date="2017-08" db="EMBL/GenBank/DDBJ databases">
        <authorList>
            <person name="de Groot N.N."/>
        </authorList>
    </citation>
    <scope>NUCLEOTIDE SEQUENCE [LARGE SCALE GENOMIC DNA]</scope>
    <source>
        <strain evidence="1 2">JC85</strain>
    </source>
</reference>
<evidence type="ECO:0000313" key="1">
    <source>
        <dbReference type="EMBL" id="SOC48255.1"/>
    </source>
</evidence>
<dbReference type="EMBL" id="OBQD01000046">
    <property type="protein sequence ID" value="SOC48255.1"/>
    <property type="molecule type" value="Genomic_DNA"/>
</dbReference>
<dbReference type="AlphaFoldDB" id="A0A285V266"/>
<proteinExistence type="predicted"/>
<organism evidence="1 2">
    <name type="scientific">Rhizobium subbaraonis</name>
    <dbReference type="NCBI Taxonomy" id="908946"/>
    <lineage>
        <taxon>Bacteria</taxon>
        <taxon>Pseudomonadati</taxon>
        <taxon>Pseudomonadota</taxon>
        <taxon>Alphaproteobacteria</taxon>
        <taxon>Hyphomicrobiales</taxon>
        <taxon>Rhizobiaceae</taxon>
        <taxon>Rhizobium/Agrobacterium group</taxon>
        <taxon>Rhizobium</taxon>
    </lineage>
</organism>
<keyword evidence="2" id="KW-1185">Reference proteome</keyword>
<accession>A0A285V266</accession>
<name>A0A285V266_9HYPH</name>
<sequence length="92" mass="9908">MRALVLRQVGYNEEIILDKRVGADGTVEIGLAGLKPDPRLEPLAVSSNEADEGDRRFTEQAGKGDNVIKTLLCKRVEDVVTGEGCKARASVV</sequence>